<keyword evidence="9 13" id="KW-0238">DNA-binding</keyword>
<evidence type="ECO:0000313" key="17">
    <source>
        <dbReference type="EMBL" id="SDD73581.1"/>
    </source>
</evidence>
<evidence type="ECO:0000256" key="12">
    <source>
        <dbReference type="ARBA" id="ARBA00023236"/>
    </source>
</evidence>
<evidence type="ECO:0000256" key="6">
    <source>
        <dbReference type="ARBA" id="ARBA00022801"/>
    </source>
</evidence>
<gene>
    <name evidence="13" type="primary">lexA</name>
    <name evidence="17" type="ORF">SAMN04488509_10657</name>
</gene>
<evidence type="ECO:0000313" key="18">
    <source>
        <dbReference type="Proteomes" id="UP000199603"/>
    </source>
</evidence>
<dbReference type="InterPro" id="IPR050077">
    <property type="entry name" value="LexA_repressor"/>
</dbReference>
<comment type="function">
    <text evidence="13">Represses a number of genes involved in the response to DNA damage (SOS response), including recA and lexA. In the presence of single-stranded DNA, RecA interacts with LexA causing an autocatalytic cleavage which disrupts the DNA-binding part of LexA, leading to derepression of the SOS regulon and eventually DNA repair.</text>
</comment>
<dbReference type="GO" id="GO:0004252">
    <property type="term" value="F:serine-type endopeptidase activity"/>
    <property type="evidence" value="ECO:0007669"/>
    <property type="project" value="UniProtKB-UniRule"/>
</dbReference>
<dbReference type="Pfam" id="PF00717">
    <property type="entry name" value="Peptidase_S24"/>
    <property type="match status" value="1"/>
</dbReference>
<feature type="domain" description="LexA repressor DNA-binding" evidence="16">
    <location>
        <begin position="2"/>
        <end position="64"/>
    </location>
</feature>
<dbReference type="GO" id="GO:0009432">
    <property type="term" value="P:SOS response"/>
    <property type="evidence" value="ECO:0007669"/>
    <property type="project" value="UniProtKB-UniRule"/>
</dbReference>
<name>A0A1G6X611_9GAMM</name>
<dbReference type="PRINTS" id="PR00726">
    <property type="entry name" value="LEXASERPTASE"/>
</dbReference>
<dbReference type="FunFam" id="2.10.109.10:FF:000001">
    <property type="entry name" value="LexA repressor"/>
    <property type="match status" value="1"/>
</dbReference>
<dbReference type="RefSeq" id="WP_091242670.1">
    <property type="nucleotide sequence ID" value="NZ_FNAG01000006.1"/>
</dbReference>
<dbReference type="PANTHER" id="PTHR33516">
    <property type="entry name" value="LEXA REPRESSOR"/>
    <property type="match status" value="1"/>
</dbReference>
<dbReference type="InterPro" id="IPR006199">
    <property type="entry name" value="LexA_DNA-bd_dom"/>
</dbReference>
<sequence>MSLTDRQQAILDFLSARLAQDGSPPSLAEIAEAFGFRQARSAQDHLRALEAKGLIELKPGKARGIRLLMPTPEAGLPLVGRVAAGRPILADAHIERHVAVDPGLFRPRAHFLLRVQGDSMVDAAILDGDLIAVHRTPEARDGQIVVARIEDEITVKRLRQREGRLQLLSENPAYAPIDIDAASGDSFAIEGLFVGVLRLGSGSTP</sequence>
<keyword evidence="4 13" id="KW-0235">DNA replication</keyword>
<evidence type="ECO:0000259" key="15">
    <source>
        <dbReference type="Pfam" id="PF00717"/>
    </source>
</evidence>
<dbReference type="InterPro" id="IPR006197">
    <property type="entry name" value="Peptidase_S24_LexA"/>
</dbReference>
<evidence type="ECO:0000256" key="1">
    <source>
        <dbReference type="ARBA" id="ARBA00007484"/>
    </source>
</evidence>
<keyword evidence="12 13" id="KW-0742">SOS response</keyword>
<dbReference type="InterPro" id="IPR006200">
    <property type="entry name" value="LexA"/>
</dbReference>
<evidence type="ECO:0000256" key="5">
    <source>
        <dbReference type="ARBA" id="ARBA00022763"/>
    </source>
</evidence>
<evidence type="ECO:0000256" key="2">
    <source>
        <dbReference type="ARBA" id="ARBA00011738"/>
    </source>
</evidence>
<dbReference type="GO" id="GO:0032993">
    <property type="term" value="C:protein-DNA complex"/>
    <property type="evidence" value="ECO:0007669"/>
    <property type="project" value="UniProtKB-ARBA"/>
</dbReference>
<keyword evidence="5 13" id="KW-0227">DNA damage</keyword>
<dbReference type="Proteomes" id="UP000199603">
    <property type="component" value="Unassembled WGS sequence"/>
</dbReference>
<keyword evidence="11 13" id="KW-0234">DNA repair</keyword>
<evidence type="ECO:0000256" key="13">
    <source>
        <dbReference type="HAMAP-Rule" id="MF_00015"/>
    </source>
</evidence>
<dbReference type="InterPro" id="IPR036390">
    <property type="entry name" value="WH_DNA-bd_sf"/>
</dbReference>
<evidence type="ECO:0000256" key="3">
    <source>
        <dbReference type="ARBA" id="ARBA00022491"/>
    </source>
</evidence>
<dbReference type="GO" id="GO:0001217">
    <property type="term" value="F:DNA-binding transcription repressor activity"/>
    <property type="evidence" value="ECO:0007669"/>
    <property type="project" value="UniProtKB-ARBA"/>
</dbReference>
<dbReference type="STRING" id="265719.SAMN04488509_10657"/>
<comment type="subunit">
    <text evidence="2 13">Homodimer.</text>
</comment>
<organism evidence="17 18">
    <name type="scientific">Aquimonas voraii</name>
    <dbReference type="NCBI Taxonomy" id="265719"/>
    <lineage>
        <taxon>Bacteria</taxon>
        <taxon>Pseudomonadati</taxon>
        <taxon>Pseudomonadota</taxon>
        <taxon>Gammaproteobacteria</taxon>
        <taxon>Lysobacterales</taxon>
        <taxon>Lysobacteraceae</taxon>
        <taxon>Aquimonas</taxon>
    </lineage>
</organism>
<feature type="DNA-binding region" description="H-T-H motif" evidence="13">
    <location>
        <begin position="27"/>
        <end position="47"/>
    </location>
</feature>
<feature type="active site" description="For autocatalytic cleavage activity" evidence="13">
    <location>
        <position position="156"/>
    </location>
</feature>
<evidence type="ECO:0000256" key="11">
    <source>
        <dbReference type="ARBA" id="ARBA00023204"/>
    </source>
</evidence>
<dbReference type="FunFam" id="1.10.10.10:FF:000009">
    <property type="entry name" value="LexA repressor"/>
    <property type="match status" value="1"/>
</dbReference>
<evidence type="ECO:0000256" key="10">
    <source>
        <dbReference type="ARBA" id="ARBA00023163"/>
    </source>
</evidence>
<keyword evidence="18" id="KW-1185">Reference proteome</keyword>
<protein>
    <recommendedName>
        <fullName evidence="13">LexA repressor</fullName>
        <ecNumber evidence="13">3.4.21.88</ecNumber>
    </recommendedName>
</protein>
<dbReference type="HAMAP" id="MF_00015">
    <property type="entry name" value="LexA"/>
    <property type="match status" value="1"/>
</dbReference>
<comment type="catalytic activity">
    <reaction evidence="13">
        <text>Hydrolysis of Ala-|-Gly bond in repressor LexA.</text>
        <dbReference type="EC" id="3.4.21.88"/>
    </reaction>
</comment>
<dbReference type="NCBIfam" id="TIGR00498">
    <property type="entry name" value="lexA"/>
    <property type="match status" value="1"/>
</dbReference>
<feature type="active site" description="For autocatalytic cleavage activity" evidence="13">
    <location>
        <position position="119"/>
    </location>
</feature>
<evidence type="ECO:0000256" key="14">
    <source>
        <dbReference type="RuleBase" id="RU003991"/>
    </source>
</evidence>
<dbReference type="GO" id="GO:0006281">
    <property type="term" value="P:DNA repair"/>
    <property type="evidence" value="ECO:0007669"/>
    <property type="project" value="UniProtKB-UniRule"/>
</dbReference>
<proteinExistence type="inferred from homology"/>
<keyword evidence="10 13" id="KW-0804">Transcription</keyword>
<evidence type="ECO:0000256" key="4">
    <source>
        <dbReference type="ARBA" id="ARBA00022705"/>
    </source>
</evidence>
<feature type="domain" description="Peptidase S24/S26A/S26B/S26C" evidence="15">
    <location>
        <begin position="77"/>
        <end position="192"/>
    </location>
</feature>
<dbReference type="Gene3D" id="2.10.109.10">
    <property type="entry name" value="Umud Fragment, subunit A"/>
    <property type="match status" value="1"/>
</dbReference>
<evidence type="ECO:0000256" key="9">
    <source>
        <dbReference type="ARBA" id="ARBA00023125"/>
    </source>
</evidence>
<dbReference type="EMBL" id="FNAG01000006">
    <property type="protein sequence ID" value="SDD73581.1"/>
    <property type="molecule type" value="Genomic_DNA"/>
</dbReference>
<dbReference type="SUPFAM" id="SSF46785">
    <property type="entry name" value="Winged helix' DNA-binding domain"/>
    <property type="match status" value="1"/>
</dbReference>
<dbReference type="InterPro" id="IPR036286">
    <property type="entry name" value="LexA/Signal_pep-like_sf"/>
</dbReference>
<dbReference type="PANTHER" id="PTHR33516:SF2">
    <property type="entry name" value="LEXA REPRESSOR-RELATED"/>
    <property type="match status" value="1"/>
</dbReference>
<dbReference type="InterPro" id="IPR039418">
    <property type="entry name" value="LexA-like"/>
</dbReference>
<dbReference type="InterPro" id="IPR015927">
    <property type="entry name" value="Peptidase_S24_S26A/B/C"/>
</dbReference>
<dbReference type="Gene3D" id="1.10.10.10">
    <property type="entry name" value="Winged helix-like DNA-binding domain superfamily/Winged helix DNA-binding domain"/>
    <property type="match status" value="1"/>
</dbReference>
<comment type="similarity">
    <text evidence="1 13 14">Belongs to the peptidase S24 family.</text>
</comment>
<dbReference type="GO" id="GO:0006508">
    <property type="term" value="P:proteolysis"/>
    <property type="evidence" value="ECO:0007669"/>
    <property type="project" value="InterPro"/>
</dbReference>
<keyword evidence="6 13" id="KW-0378">Hydrolase</keyword>
<dbReference type="AlphaFoldDB" id="A0A1G6X611"/>
<keyword evidence="8 13" id="KW-0805">Transcription regulation</keyword>
<evidence type="ECO:0000259" key="16">
    <source>
        <dbReference type="Pfam" id="PF01726"/>
    </source>
</evidence>
<dbReference type="Pfam" id="PF01726">
    <property type="entry name" value="LexA_DNA_bind"/>
    <property type="match status" value="1"/>
</dbReference>
<dbReference type="GO" id="GO:0006260">
    <property type="term" value="P:DNA replication"/>
    <property type="evidence" value="ECO:0007669"/>
    <property type="project" value="UniProtKB-UniRule"/>
</dbReference>
<evidence type="ECO:0000256" key="7">
    <source>
        <dbReference type="ARBA" id="ARBA00022813"/>
    </source>
</evidence>
<feature type="site" description="Cleavage; by autolysis" evidence="13">
    <location>
        <begin position="84"/>
        <end position="85"/>
    </location>
</feature>
<dbReference type="GO" id="GO:0000976">
    <property type="term" value="F:transcription cis-regulatory region binding"/>
    <property type="evidence" value="ECO:0007669"/>
    <property type="project" value="UniProtKB-ARBA"/>
</dbReference>
<dbReference type="SUPFAM" id="SSF51306">
    <property type="entry name" value="LexA/Signal peptidase"/>
    <property type="match status" value="1"/>
</dbReference>
<keyword evidence="7 13" id="KW-0068">Autocatalytic cleavage</keyword>
<dbReference type="OrthoDB" id="9802364at2"/>
<accession>A0A1G6X611</accession>
<dbReference type="EC" id="3.4.21.88" evidence="13"/>
<reference evidence="17 18" key="1">
    <citation type="submission" date="2016-10" db="EMBL/GenBank/DDBJ databases">
        <authorList>
            <person name="de Groot N.N."/>
        </authorList>
    </citation>
    <scope>NUCLEOTIDE SEQUENCE [LARGE SCALE GENOMIC DNA]</scope>
    <source>
        <strain evidence="17 18">DSM 16957</strain>
    </source>
</reference>
<keyword evidence="3 13" id="KW-0678">Repressor</keyword>
<dbReference type="InterPro" id="IPR036388">
    <property type="entry name" value="WH-like_DNA-bd_sf"/>
</dbReference>
<dbReference type="CDD" id="cd06529">
    <property type="entry name" value="S24_LexA-like"/>
    <property type="match status" value="1"/>
</dbReference>
<evidence type="ECO:0000256" key="8">
    <source>
        <dbReference type="ARBA" id="ARBA00023015"/>
    </source>
</evidence>